<dbReference type="RefSeq" id="WP_070175892.1">
    <property type="nucleotide sequence ID" value="NZ_BMJR01000001.1"/>
</dbReference>
<dbReference type="Gene3D" id="2.60.120.650">
    <property type="entry name" value="Cupin"/>
    <property type="match status" value="1"/>
</dbReference>
<dbReference type="Gene3D" id="3.40.366.30">
    <property type="entry name" value="50S ribosomal protein L16 arginine hydroxylase, Chain A, Domain 2"/>
    <property type="match status" value="1"/>
</dbReference>
<dbReference type="AlphaFoldDB" id="A0A1E8FGC9"/>
<dbReference type="STRING" id="1856405.BFC17_15540"/>
<dbReference type="SUPFAM" id="SSF51197">
    <property type="entry name" value="Clavaminate synthase-like"/>
    <property type="match status" value="1"/>
</dbReference>
<protein>
    <recommendedName>
        <fullName evidence="6">JmjC domain-containing protein</fullName>
    </recommendedName>
</protein>
<name>A0A1E8FGC9_9ALTE</name>
<gene>
    <name evidence="7" type="ORF">BFC17_15540</name>
</gene>
<dbReference type="Pfam" id="PF20514">
    <property type="entry name" value="WHD_ROXA"/>
    <property type="match status" value="1"/>
</dbReference>
<keyword evidence="3" id="KW-0223">Dioxygenase</keyword>
<keyword evidence="4" id="KW-0560">Oxidoreductase</keyword>
<organism evidence="7 8">
    <name type="scientific">Alteromonas lipolytica</name>
    <dbReference type="NCBI Taxonomy" id="1856405"/>
    <lineage>
        <taxon>Bacteria</taxon>
        <taxon>Pseudomonadati</taxon>
        <taxon>Pseudomonadota</taxon>
        <taxon>Gammaproteobacteria</taxon>
        <taxon>Alteromonadales</taxon>
        <taxon>Alteromonadaceae</taxon>
        <taxon>Alteromonas/Salinimonas group</taxon>
        <taxon>Alteromonas</taxon>
    </lineage>
</organism>
<evidence type="ECO:0000259" key="6">
    <source>
        <dbReference type="PROSITE" id="PS51184"/>
    </source>
</evidence>
<comment type="cofactor">
    <cofactor evidence="1">
        <name>Fe(2+)</name>
        <dbReference type="ChEBI" id="CHEBI:29033"/>
    </cofactor>
</comment>
<dbReference type="GO" id="GO:0016706">
    <property type="term" value="F:2-oxoglutarate-dependent dioxygenase activity"/>
    <property type="evidence" value="ECO:0007669"/>
    <property type="project" value="TreeGrafter"/>
</dbReference>
<keyword evidence="8" id="KW-1185">Reference proteome</keyword>
<evidence type="ECO:0000256" key="1">
    <source>
        <dbReference type="ARBA" id="ARBA00001954"/>
    </source>
</evidence>
<sequence length="371" mass="41568">MLNFNIASFLSDHWQQKPCVLRNAIPDFTDLLDEHELAGLAMEPDFDSRIISKQGDDWTIQQGPFTEFSACQGHWTLLVQGVDKYIEEASNLMAQFNFIPNWRVDDLMISFAVPGAGVGPHTDQYDVFLLQGKGKRRWRVGHPDGLTAIQPTAGLCQVEGFEPLIDCELNPGDILYIPPGWAHDGVAVEESLTYSVGFRAPDQTQLASYLAEYLQTRHTPSRRYTDAGLLATQQASEVSDEQLKALKAMLHEAIDAPGFEQTLLTLLSEQGLEPLGDDEITSDILRDILDNQGLIYRAAGCRPLLNRHTPDQLYINGEVVTFNPVNFESMLTLTNKLVVDRTDMANSEDELDIFCTFTKLVRMGYWEVAPD</sequence>
<dbReference type="InterPro" id="IPR003347">
    <property type="entry name" value="JmjC_dom"/>
</dbReference>
<evidence type="ECO:0000256" key="4">
    <source>
        <dbReference type="ARBA" id="ARBA00023002"/>
    </source>
</evidence>
<dbReference type="EMBL" id="MJIC01000010">
    <property type="protein sequence ID" value="OFI34974.1"/>
    <property type="molecule type" value="Genomic_DNA"/>
</dbReference>
<feature type="domain" description="JmjC" evidence="6">
    <location>
        <begin position="88"/>
        <end position="215"/>
    </location>
</feature>
<dbReference type="InterPro" id="IPR046799">
    <property type="entry name" value="ROXA-like_wH"/>
</dbReference>
<dbReference type="SMART" id="SM00558">
    <property type="entry name" value="JmjC"/>
    <property type="match status" value="1"/>
</dbReference>
<dbReference type="PANTHER" id="PTHR13096">
    <property type="entry name" value="MINA53 MYC INDUCED NUCLEAR ANTIGEN"/>
    <property type="match status" value="1"/>
</dbReference>
<dbReference type="Proteomes" id="UP000176037">
    <property type="component" value="Unassembled WGS sequence"/>
</dbReference>
<evidence type="ECO:0000256" key="2">
    <source>
        <dbReference type="ARBA" id="ARBA00022723"/>
    </source>
</evidence>
<dbReference type="GO" id="GO:0046872">
    <property type="term" value="F:metal ion binding"/>
    <property type="evidence" value="ECO:0007669"/>
    <property type="project" value="UniProtKB-KW"/>
</dbReference>
<proteinExistence type="predicted"/>
<accession>A0A1E8FGC9</accession>
<dbReference type="PANTHER" id="PTHR13096:SF8">
    <property type="entry name" value="RIBOSOMAL OXYGENASE 1"/>
    <property type="match status" value="1"/>
</dbReference>
<evidence type="ECO:0000313" key="8">
    <source>
        <dbReference type="Proteomes" id="UP000176037"/>
    </source>
</evidence>
<dbReference type="OrthoDB" id="9764016at2"/>
<dbReference type="Pfam" id="PF08007">
    <property type="entry name" value="JmjC_2"/>
    <property type="match status" value="1"/>
</dbReference>
<evidence type="ECO:0000313" key="7">
    <source>
        <dbReference type="EMBL" id="OFI34974.1"/>
    </source>
</evidence>
<reference evidence="7 8" key="1">
    <citation type="submission" date="2016-09" db="EMBL/GenBank/DDBJ databases">
        <title>Alteromonas lipolytica, a new species isolated from sea water.</title>
        <authorList>
            <person name="Wu Y.-H."/>
            <person name="Cheng H."/>
            <person name="Xu X.-W."/>
        </authorList>
    </citation>
    <scope>NUCLEOTIDE SEQUENCE [LARGE SCALE GENOMIC DNA]</scope>
    <source>
        <strain evidence="7 8">JW12</strain>
    </source>
</reference>
<evidence type="ECO:0000256" key="3">
    <source>
        <dbReference type="ARBA" id="ARBA00022964"/>
    </source>
</evidence>
<evidence type="ECO:0000256" key="5">
    <source>
        <dbReference type="ARBA" id="ARBA00023004"/>
    </source>
</evidence>
<keyword evidence="2" id="KW-0479">Metal-binding</keyword>
<dbReference type="PROSITE" id="PS51184">
    <property type="entry name" value="JMJC"/>
    <property type="match status" value="1"/>
</dbReference>
<keyword evidence="5" id="KW-0408">Iron</keyword>
<comment type="caution">
    <text evidence="7">The sequence shown here is derived from an EMBL/GenBank/DDBJ whole genome shotgun (WGS) entry which is preliminary data.</text>
</comment>
<dbReference type="InterPro" id="IPR039994">
    <property type="entry name" value="NO66-like"/>
</dbReference>